<feature type="transmembrane region" description="Helical" evidence="6">
    <location>
        <begin position="423"/>
        <end position="444"/>
    </location>
</feature>
<evidence type="ECO:0000256" key="1">
    <source>
        <dbReference type="ARBA" id="ARBA00004651"/>
    </source>
</evidence>
<gene>
    <name evidence="9" type="ORF">dsat_2442</name>
</gene>
<dbReference type="EMBL" id="ATHI01000005">
    <property type="protein sequence ID" value="EPR35079.1"/>
    <property type="molecule type" value="Genomic_DNA"/>
</dbReference>
<keyword evidence="5 6" id="KW-0472">Membrane</keyword>
<dbReference type="PROSITE" id="PS51257">
    <property type="entry name" value="PROKAR_LIPOPROTEIN"/>
    <property type="match status" value="1"/>
</dbReference>
<keyword evidence="4 6" id="KW-1133">Transmembrane helix</keyword>
<dbReference type="PATRIC" id="fig|1121439.3.peg.836"/>
<sequence>MTPMALRIARRELRQGLTRFSVFLACLALGVACIALVGSLAASVQEGVRRDAKAIMGGDVEVSQSFAPPPGEVLAALRAAGDVSEIASMRVMAATTDGEERLLSELKAVDEAYPLYGEITLSPAMPLADALAMQNGLYGAVAEEGLLARLGLSVGDEVEVGEAVFEIRAVIAREPDRAVSVFTLGPRLMITAEALDATGLVLPGSLITREYRVRLFPPRDARAFARELETRFPDAPFRVRDYTSAGPRVQRAIDNLHLYLTFVGLAAILVGGLGMGNAVSAFLADKRRSIAIMKCVGATPGLILSAYLLQVMTLALVGTLAGIALGAGLPFTLSGVLERLLPVPLATGIYASPLLKASGFGLFTALAFSLRPLLLAGSIRAAGLFRGYLEPERLTRRHRLVAALGGLALAGYAVAVTEDTKLALFFAASALAAFGVFAVTALCVRRLAARIRPRNAPRLRLAATALHRPGNATESVIFALGLGLTVLVAVNLMSGNFGERIASTIPEQAPSYFFIDIQPDQAHEFDTLAASLPGVVKVTRQPMLRARIVRLKGQPVDPETIPREFRWTVSNDRGVTYMARQPEHNPLTAGAWWPENYAGEPLVSMTQDIGQALGLSVGDTLTVNLLGQEITARIANFRRVEWASLAMNFALIYPPGVLEEAPQSHIATVYMNGDDATEARVLNVLGREFPNVSGIRVKEVLARVGDLMQGIGLAGNLVAAVAVVTGLLVLAASLRASADRRIYEAVVLKVVGATRADILTALALEYALLGLAAGLTAAVLGTALGFAVVTEVLNLEWTFLPRSVALTVFFSVTLTLFLGLLGVRRILGQKPAAYLRNE</sequence>
<evidence type="ECO:0000259" key="8">
    <source>
        <dbReference type="Pfam" id="PF12704"/>
    </source>
</evidence>
<name>S7UMA3_9BACT</name>
<evidence type="ECO:0000259" key="7">
    <source>
        <dbReference type="Pfam" id="PF02687"/>
    </source>
</evidence>
<keyword evidence="10" id="KW-1185">Reference proteome</keyword>
<evidence type="ECO:0000256" key="2">
    <source>
        <dbReference type="ARBA" id="ARBA00022475"/>
    </source>
</evidence>
<dbReference type="Pfam" id="PF12704">
    <property type="entry name" value="MacB_PCD"/>
    <property type="match status" value="1"/>
</dbReference>
<dbReference type="PANTHER" id="PTHR30287">
    <property type="entry name" value="MEMBRANE COMPONENT OF PREDICTED ABC SUPERFAMILY METABOLITE UPTAKE TRANSPORTER"/>
    <property type="match status" value="1"/>
</dbReference>
<dbReference type="InterPro" id="IPR003838">
    <property type="entry name" value="ABC3_permease_C"/>
</dbReference>
<dbReference type="RefSeq" id="WP_020886328.1">
    <property type="nucleotide sequence ID" value="NZ_ATHI01000005.1"/>
</dbReference>
<comment type="subcellular location">
    <subcellularLocation>
        <location evidence="1">Cell membrane</location>
        <topology evidence="1">Multi-pass membrane protein</topology>
    </subcellularLocation>
</comment>
<feature type="transmembrane region" description="Helical" evidence="6">
    <location>
        <begin position="400"/>
        <end position="417"/>
    </location>
</feature>
<evidence type="ECO:0000256" key="3">
    <source>
        <dbReference type="ARBA" id="ARBA00022692"/>
    </source>
</evidence>
<dbReference type="AlphaFoldDB" id="S7UMA3"/>
<feature type="transmembrane region" description="Helical" evidence="6">
    <location>
        <begin position="713"/>
        <end position="734"/>
    </location>
</feature>
<feature type="transmembrane region" description="Helical" evidence="6">
    <location>
        <begin position="304"/>
        <end position="337"/>
    </location>
</feature>
<feature type="transmembrane region" description="Helical" evidence="6">
    <location>
        <begin position="799"/>
        <end position="821"/>
    </location>
</feature>
<evidence type="ECO:0000313" key="10">
    <source>
        <dbReference type="Proteomes" id="UP000014975"/>
    </source>
</evidence>
<dbReference type="eggNOG" id="COG3127">
    <property type="taxonomic scope" value="Bacteria"/>
</dbReference>
<feature type="transmembrane region" description="Helical" evidence="6">
    <location>
        <begin position="766"/>
        <end position="787"/>
    </location>
</feature>
<dbReference type="STRING" id="1121439.dsat_2442"/>
<feature type="transmembrane region" description="Helical" evidence="6">
    <location>
        <begin position="258"/>
        <end position="283"/>
    </location>
</feature>
<dbReference type="Pfam" id="PF02687">
    <property type="entry name" value="FtsX"/>
    <property type="match status" value="2"/>
</dbReference>
<feature type="domain" description="ABC3 transporter permease C-terminal" evidence="7">
    <location>
        <begin position="717"/>
        <end position="831"/>
    </location>
</feature>
<comment type="caution">
    <text evidence="9">The sequence shown here is derived from an EMBL/GenBank/DDBJ whole genome shotgun (WGS) entry which is preliminary data.</text>
</comment>
<evidence type="ECO:0000256" key="6">
    <source>
        <dbReference type="SAM" id="Phobius"/>
    </source>
</evidence>
<dbReference type="InterPro" id="IPR038766">
    <property type="entry name" value="Membrane_comp_ABC_pdt"/>
</dbReference>
<organism evidence="9 10">
    <name type="scientific">Alkalidesulfovibrio alkalitolerans DSM 16529</name>
    <dbReference type="NCBI Taxonomy" id="1121439"/>
    <lineage>
        <taxon>Bacteria</taxon>
        <taxon>Pseudomonadati</taxon>
        <taxon>Thermodesulfobacteriota</taxon>
        <taxon>Desulfovibrionia</taxon>
        <taxon>Desulfovibrionales</taxon>
        <taxon>Desulfovibrionaceae</taxon>
        <taxon>Alkalidesulfovibrio</taxon>
    </lineage>
</organism>
<evidence type="ECO:0000313" key="9">
    <source>
        <dbReference type="EMBL" id="EPR35079.1"/>
    </source>
</evidence>
<dbReference type="InterPro" id="IPR025857">
    <property type="entry name" value="MacB_PCD"/>
</dbReference>
<feature type="domain" description="ABC3 transporter permease C-terminal" evidence="7">
    <location>
        <begin position="262"/>
        <end position="374"/>
    </location>
</feature>
<dbReference type="PANTHER" id="PTHR30287:SF1">
    <property type="entry name" value="INNER MEMBRANE PROTEIN"/>
    <property type="match status" value="1"/>
</dbReference>
<keyword evidence="3 6" id="KW-0812">Transmembrane</keyword>
<proteinExistence type="predicted"/>
<protein>
    <submittedName>
        <fullName evidence="9">MacB-like periplasmic core domain containing protein</fullName>
    </submittedName>
</protein>
<accession>S7UMA3</accession>
<feature type="domain" description="MacB-like periplasmic core" evidence="8">
    <location>
        <begin position="24"/>
        <end position="229"/>
    </location>
</feature>
<feature type="transmembrane region" description="Helical" evidence="6">
    <location>
        <begin position="357"/>
        <end position="379"/>
    </location>
</feature>
<dbReference type="OrthoDB" id="9775544at2"/>
<evidence type="ECO:0000256" key="5">
    <source>
        <dbReference type="ARBA" id="ARBA00023136"/>
    </source>
</evidence>
<evidence type="ECO:0000256" key="4">
    <source>
        <dbReference type="ARBA" id="ARBA00022989"/>
    </source>
</evidence>
<feature type="transmembrane region" description="Helical" evidence="6">
    <location>
        <begin position="476"/>
        <end position="494"/>
    </location>
</feature>
<dbReference type="GO" id="GO:0005886">
    <property type="term" value="C:plasma membrane"/>
    <property type="evidence" value="ECO:0007669"/>
    <property type="project" value="UniProtKB-SubCell"/>
</dbReference>
<keyword evidence="2" id="KW-1003">Cell membrane</keyword>
<reference evidence="9 10" key="1">
    <citation type="journal article" date="2013" name="Genome Announc.">
        <title>Draft genome sequences for three mercury-methylating, sulfate-reducing bacteria.</title>
        <authorList>
            <person name="Brown S.D."/>
            <person name="Hurt R.A.Jr."/>
            <person name="Gilmour C.C."/>
            <person name="Elias D.A."/>
        </authorList>
    </citation>
    <scope>NUCLEOTIDE SEQUENCE [LARGE SCALE GENOMIC DNA]</scope>
    <source>
        <strain evidence="9 10">DSM 16529</strain>
    </source>
</reference>
<dbReference type="Proteomes" id="UP000014975">
    <property type="component" value="Unassembled WGS sequence"/>
</dbReference>